<gene>
    <name evidence="2" type="ORF">AMEX_G27204</name>
</gene>
<dbReference type="Proteomes" id="UP000752171">
    <property type="component" value="Unassembled WGS sequence"/>
</dbReference>
<organism evidence="2 3">
    <name type="scientific">Astyanax mexicanus</name>
    <name type="common">Blind cave fish</name>
    <name type="synonym">Astyanax fasciatus mexicanus</name>
    <dbReference type="NCBI Taxonomy" id="7994"/>
    <lineage>
        <taxon>Eukaryota</taxon>
        <taxon>Metazoa</taxon>
        <taxon>Chordata</taxon>
        <taxon>Craniata</taxon>
        <taxon>Vertebrata</taxon>
        <taxon>Euteleostomi</taxon>
        <taxon>Actinopterygii</taxon>
        <taxon>Neopterygii</taxon>
        <taxon>Teleostei</taxon>
        <taxon>Ostariophysi</taxon>
        <taxon>Characiformes</taxon>
        <taxon>Characoidei</taxon>
        <taxon>Acestrorhamphidae</taxon>
        <taxon>Acestrorhamphinae</taxon>
        <taxon>Astyanax</taxon>
    </lineage>
</organism>
<comment type="caution">
    <text evidence="2">The sequence shown here is derived from an EMBL/GenBank/DDBJ whole genome shotgun (WGS) entry which is preliminary data.</text>
</comment>
<evidence type="ECO:0000256" key="1">
    <source>
        <dbReference type="SAM" id="MobiDB-lite"/>
    </source>
</evidence>
<evidence type="ECO:0000313" key="3">
    <source>
        <dbReference type="Proteomes" id="UP000752171"/>
    </source>
</evidence>
<proteinExistence type="predicted"/>
<feature type="region of interest" description="Disordered" evidence="1">
    <location>
        <begin position="281"/>
        <end position="357"/>
    </location>
</feature>
<feature type="region of interest" description="Disordered" evidence="1">
    <location>
        <begin position="112"/>
        <end position="138"/>
    </location>
</feature>
<feature type="compositionally biased region" description="Acidic residues" evidence="1">
    <location>
        <begin position="340"/>
        <end position="351"/>
    </location>
</feature>
<dbReference type="EMBL" id="JAICCE010000025">
    <property type="protein sequence ID" value="KAG9259688.1"/>
    <property type="molecule type" value="Genomic_DNA"/>
</dbReference>
<feature type="compositionally biased region" description="Low complexity" evidence="1">
    <location>
        <begin position="112"/>
        <end position="121"/>
    </location>
</feature>
<dbReference type="AlphaFoldDB" id="A0A8T2KKM2"/>
<accession>A0A8T2KKM2</accession>
<reference evidence="2 3" key="1">
    <citation type="submission" date="2021-07" db="EMBL/GenBank/DDBJ databases">
        <authorList>
            <person name="Imarazene B."/>
            <person name="Zahm M."/>
            <person name="Klopp C."/>
            <person name="Cabau C."/>
            <person name="Beille S."/>
            <person name="Jouanno E."/>
            <person name="Castinel A."/>
            <person name="Lluch J."/>
            <person name="Gil L."/>
            <person name="Kuchtly C."/>
            <person name="Lopez Roques C."/>
            <person name="Donnadieu C."/>
            <person name="Parrinello H."/>
            <person name="Journot L."/>
            <person name="Du K."/>
            <person name="Schartl M."/>
            <person name="Retaux S."/>
            <person name="Guiguen Y."/>
        </authorList>
    </citation>
    <scope>NUCLEOTIDE SEQUENCE [LARGE SCALE GENOMIC DNA]</scope>
    <source>
        <strain evidence="2">Pach_M1</strain>
        <tissue evidence="2">Testis</tissue>
    </source>
</reference>
<sequence length="357" mass="37336">MLCRSLCGGLRGGLRAVAGRRTPVPAAALQARHMSFGIPTSGSNLAIMVLGGGSLTAALFYAYKTVHSDSVRYSNRITDIETKLTTPADEPASIAEVMTVNAVSEAVESVESATEAASEASDPGPNLPADVSATEEPAAETVVAIATEPPPEVKEAAEDLVSVAMEAAEATVAPVLEVLDAVKVLSSSVAEMAAASVGDESSSAALAPPIGRAEERRVVLAEEVKLEQVYEDFATSNKEIPHCYQCSDSHSEHAELEASTMPPAGLEDTSHVGHVENEYSPIGLEGAEGPETSPFHNAGLEDTLYGGNVEPEQSIMYPAGREENTAQDDFLEDYTAALESVEETGAEDADEKDTRAM</sequence>
<name>A0A8T2KKM2_ASTMX</name>
<protein>
    <submittedName>
        <fullName evidence="2">Protein MGARP-like</fullName>
    </submittedName>
</protein>
<evidence type="ECO:0000313" key="2">
    <source>
        <dbReference type="EMBL" id="KAG9259688.1"/>
    </source>
</evidence>